<feature type="compositionally biased region" description="Basic and acidic residues" evidence="1">
    <location>
        <begin position="256"/>
        <end position="273"/>
    </location>
</feature>
<dbReference type="OrthoDB" id="373309at2759"/>
<dbReference type="KEGG" id="pcb:PCHAS_0318500"/>
<keyword evidence="2" id="KW-0812">Transmembrane</keyword>
<keyword evidence="2" id="KW-0472">Membrane</keyword>
<evidence type="ECO:0000256" key="2">
    <source>
        <dbReference type="SAM" id="Phobius"/>
    </source>
</evidence>
<dbReference type="AlphaFoldDB" id="A0A4V0K2N3"/>
<dbReference type="EMBL" id="LK022880">
    <property type="protein sequence ID" value="VTZ67103.1"/>
    <property type="molecule type" value="Genomic_DNA"/>
</dbReference>
<feature type="transmembrane region" description="Helical" evidence="2">
    <location>
        <begin position="315"/>
        <end position="339"/>
    </location>
</feature>
<evidence type="ECO:0000256" key="1">
    <source>
        <dbReference type="SAM" id="MobiDB-lite"/>
    </source>
</evidence>
<dbReference type="GeneID" id="3488972"/>
<name>A0A4V0K2N3_PLACU</name>
<reference evidence="3 4" key="1">
    <citation type="journal article" date="2014" name="BMC Biol.">
        <title>A comprehensive evaluation of rodent malaria parasite genomes and gene expression.</title>
        <authorList>
            <person name="Otto T.D."/>
            <person name="Bohme U."/>
            <person name="Jackson A.P."/>
            <person name="Hunt M."/>
            <person name="Franke-Fayard B."/>
            <person name="Hoeijmakers W.A."/>
            <person name="Religa A.A."/>
            <person name="Robertson L."/>
            <person name="Sanders M."/>
            <person name="Ogun S.A."/>
            <person name="Cunningham D."/>
            <person name="Erhart A."/>
            <person name="Billker O."/>
            <person name="Khan S.M."/>
            <person name="Stunnenberg H.G."/>
            <person name="Langhorne J."/>
            <person name="Holder A.A."/>
            <person name="Waters A.P."/>
            <person name="Newbold C.I."/>
            <person name="Pain A."/>
            <person name="Berriman M."/>
            <person name="Janse C.J."/>
        </authorList>
    </citation>
    <scope>NUCLEOTIDE SEQUENCE [LARGE SCALE GENOMIC DNA]</scope>
    <source>
        <strain evidence="3 4">AS</strain>
    </source>
</reference>
<dbReference type="Proteomes" id="UP000071118">
    <property type="component" value="Chromosome 3"/>
</dbReference>
<dbReference type="InterPro" id="IPR006477">
    <property type="entry name" value="Yir_bir_cir"/>
</dbReference>
<sequence length="368" mass="42491">MALNLCNALKDIEEFLPNSLSSESKDVNRNLYKTYCPIDQRGKQECRTDGERIGAMFKLLLQQLFVNNEGDLELENKNDEYSEYAILWLSNIIRHFNYKHTPHVQDFYTTFIKEGNWYNDFRDKINKKNDIMKLQINQIYNLYELLNILCKAITKYDENPSNSSECSNFANKWEERSKELVNKETKVFEDEHYCNALLNLKKAYEKFTNGNNTNAFPKINEIEKMNNCKKLCEKANRSWKVIHVEVKDVVDAKKVSENGESKKEGEEKTKESNPVETPGPVAILSNTGDTSQNDAIKVRADESGENLDTILSKKYGLIGIGGVALLIPIISTVLYKYWFARWRNKSERKKSVKKVINLAVGTNPPKEL</sequence>
<dbReference type="VEuPathDB" id="PlasmoDB:PCHAS_0318500"/>
<proteinExistence type="predicted"/>
<protein>
    <submittedName>
        <fullName evidence="3">CIR protein</fullName>
    </submittedName>
</protein>
<feature type="region of interest" description="Disordered" evidence="1">
    <location>
        <begin position="256"/>
        <end position="286"/>
    </location>
</feature>
<accession>A0A4V0K2N3</accession>
<evidence type="ECO:0000313" key="3">
    <source>
        <dbReference type="EMBL" id="VTZ67103.1"/>
    </source>
</evidence>
<organism evidence="3 4">
    <name type="scientific">Plasmodium chabaudi chabaudi</name>
    <dbReference type="NCBI Taxonomy" id="31271"/>
    <lineage>
        <taxon>Eukaryota</taxon>
        <taxon>Sar</taxon>
        <taxon>Alveolata</taxon>
        <taxon>Apicomplexa</taxon>
        <taxon>Aconoidasida</taxon>
        <taxon>Haemosporida</taxon>
        <taxon>Plasmodiidae</taxon>
        <taxon>Plasmodium</taxon>
        <taxon>Plasmodium (Vinckeia)</taxon>
    </lineage>
</organism>
<keyword evidence="2" id="KW-1133">Transmembrane helix</keyword>
<dbReference type="RefSeq" id="XP_016652914.1">
    <property type="nucleotide sequence ID" value="XM_016799986.1"/>
</dbReference>
<dbReference type="NCBIfam" id="TIGR01590">
    <property type="entry name" value="yir-bir-cir_Pla"/>
    <property type="match status" value="1"/>
</dbReference>
<gene>
    <name evidence="3" type="ORF">PCHAS_0318500</name>
</gene>
<dbReference type="Pfam" id="PF06022">
    <property type="entry name" value="Cir_Bir_Yir"/>
    <property type="match status" value="1"/>
</dbReference>
<keyword evidence="4" id="KW-1185">Reference proteome</keyword>
<evidence type="ECO:0000313" key="4">
    <source>
        <dbReference type="Proteomes" id="UP000071118"/>
    </source>
</evidence>